<dbReference type="SUPFAM" id="SSF51445">
    <property type="entry name" value="(Trans)glycosidases"/>
    <property type="match status" value="1"/>
</dbReference>
<dbReference type="InterPro" id="IPR017853">
    <property type="entry name" value="GH"/>
</dbReference>
<dbReference type="SUPFAM" id="SSF81296">
    <property type="entry name" value="E set domains"/>
    <property type="match status" value="1"/>
</dbReference>
<proteinExistence type="inferred from homology"/>
<protein>
    <submittedName>
        <fullName evidence="2">Glycogen debranching enzyme</fullName>
    </submittedName>
</protein>
<dbReference type="Gene3D" id="3.20.20.80">
    <property type="entry name" value="Glycosidases"/>
    <property type="match status" value="1"/>
</dbReference>
<dbReference type="Proteomes" id="UP000649604">
    <property type="component" value="Unassembled WGS sequence"/>
</dbReference>
<dbReference type="CDD" id="cd11234">
    <property type="entry name" value="E_set_GDE_N"/>
    <property type="match status" value="1"/>
</dbReference>
<dbReference type="InterPro" id="IPR013783">
    <property type="entry name" value="Ig-like_fold"/>
</dbReference>
<evidence type="ECO:0000256" key="1">
    <source>
        <dbReference type="ARBA" id="ARBA00008061"/>
    </source>
</evidence>
<evidence type="ECO:0000313" key="2">
    <source>
        <dbReference type="EMBL" id="MBD3327097.1"/>
    </source>
</evidence>
<dbReference type="EMBL" id="WJJP01000685">
    <property type="protein sequence ID" value="MBD3327097.1"/>
    <property type="molecule type" value="Genomic_DNA"/>
</dbReference>
<reference evidence="2" key="1">
    <citation type="submission" date="2019-11" db="EMBL/GenBank/DDBJ databases">
        <title>Microbial mats filling the niche in hypersaline microbial mats.</title>
        <authorList>
            <person name="Wong H.L."/>
            <person name="Macleod F.I."/>
            <person name="White R.A. III"/>
            <person name="Burns B.P."/>
        </authorList>
    </citation>
    <scope>NUCLEOTIDE SEQUENCE</scope>
    <source>
        <strain evidence="2">Rbin_158</strain>
    </source>
</reference>
<dbReference type="Gene3D" id="2.60.40.10">
    <property type="entry name" value="Immunoglobulins"/>
    <property type="match status" value="1"/>
</dbReference>
<evidence type="ECO:0000313" key="3">
    <source>
        <dbReference type="Proteomes" id="UP000649604"/>
    </source>
</evidence>
<name>A0A9D5K0H3_9BACT</name>
<organism evidence="2 3">
    <name type="scientific">candidate division KSB3 bacterium</name>
    <dbReference type="NCBI Taxonomy" id="2044937"/>
    <lineage>
        <taxon>Bacteria</taxon>
        <taxon>candidate division KSB3</taxon>
    </lineage>
</organism>
<gene>
    <name evidence="2" type="ORF">GF339_21095</name>
</gene>
<sequence length="252" mass="29447">MERIDIYPTHRYKGFRLRLGRPYPFGASLVPGGVNFSIFSQHATDCALVLFEKGQPQPFVEIPFRGMFQKLDVQDSDWLELRVGNVFTMSVFDLDYENLEYGFRMDGPGAGAQRGEPAFHRFDPSQILMDPYARAIGGRDVWGEFPDRKNVYQHRARLVYDDFDWEADRPLETPIEDLIIYEMHVRSLTKHPSAAVKYPGTYAALREKIPYFQELGVNCIELMPIFEFDEFENFFQTAQKKKFLMNYWGYST</sequence>
<comment type="caution">
    <text evidence="2">The sequence shown here is derived from an EMBL/GenBank/DDBJ whole genome shotgun (WGS) entry which is preliminary data.</text>
</comment>
<comment type="similarity">
    <text evidence="1">Belongs to the glycosyl hydrolase 13 family.</text>
</comment>
<dbReference type="InterPro" id="IPR014756">
    <property type="entry name" value="Ig_E-set"/>
</dbReference>
<dbReference type="AlphaFoldDB" id="A0A9D5K0H3"/>
<dbReference type="PANTHER" id="PTHR43002">
    <property type="entry name" value="GLYCOGEN DEBRANCHING ENZYME"/>
    <property type="match status" value="1"/>
</dbReference>
<accession>A0A9D5K0H3</accession>
<feature type="non-terminal residue" evidence="2">
    <location>
        <position position="252"/>
    </location>
</feature>